<dbReference type="InterPro" id="IPR042108">
    <property type="entry name" value="GTPase_HflX_N_sf"/>
</dbReference>
<keyword evidence="4 8" id="KW-0460">Magnesium</keyword>
<dbReference type="SUPFAM" id="SSF52540">
    <property type="entry name" value="P-loop containing nucleoside triphosphate hydrolases"/>
    <property type="match status" value="1"/>
</dbReference>
<dbReference type="PIRSF" id="PIRSF006809">
    <property type="entry name" value="GTP-binding_hflX_prd"/>
    <property type="match status" value="1"/>
</dbReference>
<dbReference type="Gene3D" id="3.40.50.300">
    <property type="entry name" value="P-loop containing nucleotide triphosphate hydrolases"/>
    <property type="match status" value="1"/>
</dbReference>
<comment type="cofactor">
    <cofactor evidence="8">
        <name>Mg(2+)</name>
        <dbReference type="ChEBI" id="CHEBI:18420"/>
    </cofactor>
</comment>
<accession>A0A9D9H7T8</accession>
<dbReference type="Pfam" id="PF01926">
    <property type="entry name" value="MMR_HSR1"/>
    <property type="match status" value="1"/>
</dbReference>
<gene>
    <name evidence="6 11" type="primary">hflX</name>
    <name evidence="11" type="ORF">IAA89_02590</name>
</gene>
<dbReference type="CDD" id="cd01878">
    <property type="entry name" value="HflX"/>
    <property type="match status" value="1"/>
</dbReference>
<dbReference type="PANTHER" id="PTHR10229">
    <property type="entry name" value="GTP-BINDING PROTEIN HFLX"/>
    <property type="match status" value="1"/>
</dbReference>
<dbReference type="NCBIfam" id="TIGR03156">
    <property type="entry name" value="GTP_HflX"/>
    <property type="match status" value="1"/>
</dbReference>
<dbReference type="HAMAP" id="MF_00900">
    <property type="entry name" value="GTPase_HflX"/>
    <property type="match status" value="1"/>
</dbReference>
<dbReference type="InterPro" id="IPR032305">
    <property type="entry name" value="GTP-bd_M"/>
</dbReference>
<dbReference type="AlphaFoldDB" id="A0A9D9H7T8"/>
<dbReference type="InterPro" id="IPR016496">
    <property type="entry name" value="GTPase_HflX"/>
</dbReference>
<evidence type="ECO:0000256" key="9">
    <source>
        <dbReference type="SAM" id="Coils"/>
    </source>
</evidence>
<reference evidence="11" key="1">
    <citation type="submission" date="2020-10" db="EMBL/GenBank/DDBJ databases">
        <authorList>
            <person name="Gilroy R."/>
        </authorList>
    </citation>
    <scope>NUCLEOTIDE SEQUENCE</scope>
    <source>
        <strain evidence="11">C6-149</strain>
    </source>
</reference>
<protein>
    <recommendedName>
        <fullName evidence="6">GTPase HflX</fullName>
    </recommendedName>
    <alternativeName>
        <fullName evidence="6">GTP-binding protein HflX</fullName>
    </alternativeName>
</protein>
<evidence type="ECO:0000256" key="5">
    <source>
        <dbReference type="ARBA" id="ARBA00023134"/>
    </source>
</evidence>
<feature type="coiled-coil region" evidence="9">
    <location>
        <begin position="161"/>
        <end position="198"/>
    </location>
</feature>
<feature type="binding site" evidence="7">
    <location>
        <begin position="329"/>
        <end position="332"/>
    </location>
    <ligand>
        <name>GTP</name>
        <dbReference type="ChEBI" id="CHEBI:37565"/>
    </ligand>
</feature>
<sequence>MNYTSTKTDPLKAIIVGVHLNQDDHFAYSMKELSNLAKADNIKVMAELDQNLDTFNSKTYLGKGKINEIIDLNKQNNLDLLITNDELTGSQIRNIEKITDLKVLDRTSLILDIFAQRAKSHQAKIQIQIAQLQYQLPRLRNFNDLQKDQQKGIGVNRGSGETQLELNRRNIQKKISHLKEELNNLDKINQTKQTKRNKNNIPSVALVGYTNSGKSTTLNQIIKLFNDSNNQKKVFEKNMLFATLDTSVRRISLNNNNDFILSDTVGFISKLPHNLIEAFKSTLSEAVNADLLIQVVDYSDPNFESMIDITNKVLQSININKKPMIIALNKADLVKETYPATEGNQIIYSAKDEKSIKLLVQTIENNLFKNKVNTTLLIPFDKGNILNFLKENESVNNIKYINTGIKISAKLRPESVNKFKDYIISKK</sequence>
<dbReference type="EMBL" id="JADIMP010000050">
    <property type="protein sequence ID" value="MBO8441316.1"/>
    <property type="molecule type" value="Genomic_DNA"/>
</dbReference>
<comment type="subcellular location">
    <subcellularLocation>
        <location evidence="6">Cytoplasm</location>
    </subcellularLocation>
    <text evidence="6">May associate with membranes.</text>
</comment>
<evidence type="ECO:0000256" key="4">
    <source>
        <dbReference type="ARBA" id="ARBA00022842"/>
    </source>
</evidence>
<keyword evidence="2 8" id="KW-0479">Metal-binding</keyword>
<feature type="domain" description="Hflx-type G" evidence="10">
    <location>
        <begin position="202"/>
        <end position="371"/>
    </location>
</feature>
<dbReference type="PANTHER" id="PTHR10229:SF4">
    <property type="entry name" value="GTPASE HFLX"/>
    <property type="match status" value="1"/>
</dbReference>
<keyword evidence="3 6" id="KW-0547">Nucleotide-binding</keyword>
<evidence type="ECO:0000256" key="6">
    <source>
        <dbReference type="HAMAP-Rule" id="MF_00900"/>
    </source>
</evidence>
<dbReference type="GO" id="GO:0005525">
    <property type="term" value="F:GTP binding"/>
    <property type="evidence" value="ECO:0007669"/>
    <property type="project" value="UniProtKB-UniRule"/>
</dbReference>
<evidence type="ECO:0000313" key="11">
    <source>
        <dbReference type="EMBL" id="MBO8441316.1"/>
    </source>
</evidence>
<dbReference type="InterPro" id="IPR006073">
    <property type="entry name" value="GTP-bd"/>
</dbReference>
<dbReference type="GO" id="GO:0046872">
    <property type="term" value="F:metal ion binding"/>
    <property type="evidence" value="ECO:0007669"/>
    <property type="project" value="UniProtKB-KW"/>
</dbReference>
<dbReference type="InterPro" id="IPR027417">
    <property type="entry name" value="P-loop_NTPase"/>
</dbReference>
<dbReference type="InterPro" id="IPR025121">
    <property type="entry name" value="GTPase_HflX_N"/>
</dbReference>
<dbReference type="Pfam" id="PF16360">
    <property type="entry name" value="GTP-bdg_M"/>
    <property type="match status" value="1"/>
</dbReference>
<dbReference type="FunFam" id="3.40.50.11060:FF:000001">
    <property type="entry name" value="GTPase HflX"/>
    <property type="match status" value="1"/>
</dbReference>
<evidence type="ECO:0000256" key="1">
    <source>
        <dbReference type="ARBA" id="ARBA00022490"/>
    </source>
</evidence>
<proteinExistence type="inferred from homology"/>
<comment type="caution">
    <text evidence="11">The sequence shown here is derived from an EMBL/GenBank/DDBJ whole genome shotgun (WGS) entry which is preliminary data.</text>
</comment>
<keyword evidence="9" id="KW-0175">Coiled coil</keyword>
<dbReference type="GO" id="GO:0003924">
    <property type="term" value="F:GTPase activity"/>
    <property type="evidence" value="ECO:0007669"/>
    <property type="project" value="UniProtKB-UniRule"/>
</dbReference>
<dbReference type="Gene3D" id="6.10.250.2860">
    <property type="match status" value="1"/>
</dbReference>
<evidence type="ECO:0000256" key="8">
    <source>
        <dbReference type="PIRSR" id="PIRSR006809-2"/>
    </source>
</evidence>
<dbReference type="GO" id="GO:0043022">
    <property type="term" value="F:ribosome binding"/>
    <property type="evidence" value="ECO:0007669"/>
    <property type="project" value="TreeGrafter"/>
</dbReference>
<dbReference type="Proteomes" id="UP000823614">
    <property type="component" value="Unassembled WGS sequence"/>
</dbReference>
<feature type="binding site" evidence="7">
    <location>
        <begin position="241"/>
        <end position="245"/>
    </location>
    <ligand>
        <name>GTP</name>
        <dbReference type="ChEBI" id="CHEBI:37565"/>
    </ligand>
</feature>
<dbReference type="InterPro" id="IPR030394">
    <property type="entry name" value="G_HFLX_dom"/>
</dbReference>
<dbReference type="GO" id="GO:0005737">
    <property type="term" value="C:cytoplasm"/>
    <property type="evidence" value="ECO:0007669"/>
    <property type="project" value="UniProtKB-SubCell"/>
</dbReference>
<feature type="binding site" evidence="7">
    <location>
        <begin position="349"/>
        <end position="351"/>
    </location>
    <ligand>
        <name>GTP</name>
        <dbReference type="ChEBI" id="CHEBI:37565"/>
    </ligand>
</feature>
<feature type="binding site" evidence="8">
    <location>
        <position position="243"/>
    </location>
    <ligand>
        <name>Mg(2+)</name>
        <dbReference type="ChEBI" id="CHEBI:18420"/>
    </ligand>
</feature>
<feature type="binding site" evidence="7">
    <location>
        <begin position="263"/>
        <end position="266"/>
    </location>
    <ligand>
        <name>GTP</name>
        <dbReference type="ChEBI" id="CHEBI:37565"/>
    </ligand>
</feature>
<evidence type="ECO:0000313" key="12">
    <source>
        <dbReference type="Proteomes" id="UP000823614"/>
    </source>
</evidence>
<evidence type="ECO:0000259" key="10">
    <source>
        <dbReference type="PROSITE" id="PS51705"/>
    </source>
</evidence>
<feature type="binding site" evidence="8">
    <location>
        <position position="215"/>
    </location>
    <ligand>
        <name>Mg(2+)</name>
        <dbReference type="ChEBI" id="CHEBI:18420"/>
    </ligand>
</feature>
<comment type="subunit">
    <text evidence="6">Monomer. Associates with the 50S ribosomal subunit.</text>
</comment>
<dbReference type="Gene3D" id="3.40.50.11060">
    <property type="entry name" value="GTPase HflX, N-terminal domain"/>
    <property type="match status" value="1"/>
</dbReference>
<name>A0A9D9H7T8_9LACO</name>
<evidence type="ECO:0000256" key="7">
    <source>
        <dbReference type="PIRSR" id="PIRSR006809-1"/>
    </source>
</evidence>
<feature type="binding site" evidence="7">
    <location>
        <begin position="208"/>
        <end position="215"/>
    </location>
    <ligand>
        <name>GTP</name>
        <dbReference type="ChEBI" id="CHEBI:37565"/>
    </ligand>
</feature>
<keyword evidence="5 6" id="KW-0342">GTP-binding</keyword>
<organism evidence="11 12">
    <name type="scientific">Candidatus Gallilactobacillus intestinavium</name>
    <dbReference type="NCBI Taxonomy" id="2840838"/>
    <lineage>
        <taxon>Bacteria</taxon>
        <taxon>Bacillati</taxon>
        <taxon>Bacillota</taxon>
        <taxon>Bacilli</taxon>
        <taxon>Lactobacillales</taxon>
        <taxon>Lactobacillaceae</taxon>
        <taxon>Lactobacillaceae incertae sedis</taxon>
        <taxon>Candidatus Gallilactobacillus</taxon>
    </lineage>
</organism>
<evidence type="ECO:0000256" key="2">
    <source>
        <dbReference type="ARBA" id="ARBA00022723"/>
    </source>
</evidence>
<reference evidence="11" key="2">
    <citation type="journal article" date="2021" name="PeerJ">
        <title>Extensive microbial diversity within the chicken gut microbiome revealed by metagenomics and culture.</title>
        <authorList>
            <person name="Gilroy R."/>
            <person name="Ravi A."/>
            <person name="Getino M."/>
            <person name="Pursley I."/>
            <person name="Horton D.L."/>
            <person name="Alikhan N.F."/>
            <person name="Baker D."/>
            <person name="Gharbi K."/>
            <person name="Hall N."/>
            <person name="Watson M."/>
            <person name="Adriaenssens E.M."/>
            <person name="Foster-Nyarko E."/>
            <person name="Jarju S."/>
            <person name="Secka A."/>
            <person name="Antonio M."/>
            <person name="Oren A."/>
            <person name="Chaudhuri R.R."/>
            <person name="La Ragione R."/>
            <person name="Hildebrand F."/>
            <person name="Pallen M.J."/>
        </authorList>
    </citation>
    <scope>NUCLEOTIDE SEQUENCE</scope>
    <source>
        <strain evidence="11">C6-149</strain>
    </source>
</reference>
<comment type="similarity">
    <text evidence="6">Belongs to the TRAFAC class OBG-HflX-like GTPase superfamily. HflX GTPase family.</text>
</comment>
<comment type="function">
    <text evidence="6">GTPase that associates with the 50S ribosomal subunit and may have a role during protein synthesis or ribosome biogenesis.</text>
</comment>
<dbReference type="PROSITE" id="PS51705">
    <property type="entry name" value="G_HFLX"/>
    <property type="match status" value="1"/>
</dbReference>
<keyword evidence="1 6" id="KW-0963">Cytoplasm</keyword>
<evidence type="ECO:0000256" key="3">
    <source>
        <dbReference type="ARBA" id="ARBA00022741"/>
    </source>
</evidence>
<dbReference type="Pfam" id="PF13167">
    <property type="entry name" value="GTP-bdg_N"/>
    <property type="match status" value="1"/>
</dbReference>